<evidence type="ECO:0000313" key="2">
    <source>
        <dbReference type="EMBL" id="SBV94641.1"/>
    </source>
</evidence>
<dbReference type="RefSeq" id="WP_296939039.1">
    <property type="nucleotide sequence ID" value="NZ_LT599032.1"/>
</dbReference>
<sequence length="213" mass="24909">MTENEKYLYDHFLISIKSGFEALEDIINDALEAVEDEGWESEISEEWIRETFEREYKKNEDESKTWQHPTDTEKLRVVFDTLCKEKIVALHNAGYTQSDAIYDVQDVWKDLEDEGIKPIGYCYYHGQDLERVIETGTLCIGFYGEKEKNDKEAIIIGNKVATALKDAGFTIDWNGSASKRIEIQDFKWQNVFTSDDDVEEKWGYDRVLQLMEE</sequence>
<gene>
    <name evidence="2" type="ORF">KL86DYS1_11187</name>
</gene>
<dbReference type="EMBL" id="FLUM01000001">
    <property type="protein sequence ID" value="SBV94641.1"/>
    <property type="molecule type" value="Genomic_DNA"/>
</dbReference>
<protein>
    <recommendedName>
        <fullName evidence="1">DUF6891 domain-containing protein</fullName>
    </recommendedName>
</protein>
<dbReference type="InterPro" id="IPR054186">
    <property type="entry name" value="DUF6891"/>
</dbReference>
<reference evidence="2" key="1">
    <citation type="submission" date="2016-04" db="EMBL/GenBank/DDBJ databases">
        <authorList>
            <person name="Evans L.H."/>
            <person name="Alamgir A."/>
            <person name="Owens N."/>
            <person name="Weber N.D."/>
            <person name="Virtaneva K."/>
            <person name="Barbian K."/>
            <person name="Babar A."/>
            <person name="Rosenke K."/>
        </authorList>
    </citation>
    <scope>NUCLEOTIDE SEQUENCE</scope>
    <source>
        <strain evidence="2">86-1</strain>
    </source>
</reference>
<proteinExistence type="predicted"/>
<feature type="domain" description="DUF6891" evidence="1">
    <location>
        <begin position="3"/>
        <end position="190"/>
    </location>
</feature>
<evidence type="ECO:0000259" key="1">
    <source>
        <dbReference type="Pfam" id="PF21831"/>
    </source>
</evidence>
<name>A0A212J5A8_9BACT</name>
<dbReference type="AlphaFoldDB" id="A0A212J5A8"/>
<accession>A0A212J5A8</accession>
<organism evidence="2">
    <name type="scientific">uncultured Dysgonomonas sp</name>
    <dbReference type="NCBI Taxonomy" id="206096"/>
    <lineage>
        <taxon>Bacteria</taxon>
        <taxon>Pseudomonadati</taxon>
        <taxon>Bacteroidota</taxon>
        <taxon>Bacteroidia</taxon>
        <taxon>Bacteroidales</taxon>
        <taxon>Dysgonomonadaceae</taxon>
        <taxon>Dysgonomonas</taxon>
        <taxon>environmental samples</taxon>
    </lineage>
</organism>
<dbReference type="Pfam" id="PF21831">
    <property type="entry name" value="DUF6891"/>
    <property type="match status" value="1"/>
</dbReference>